<accession>A0A938B4Z5</accession>
<proteinExistence type="predicted"/>
<evidence type="ECO:0000313" key="2">
    <source>
        <dbReference type="Proteomes" id="UP000712673"/>
    </source>
</evidence>
<dbReference type="AlphaFoldDB" id="A0A938B4Z5"/>
<gene>
    <name evidence="1" type="ORF">FJZ47_15220</name>
</gene>
<sequence length="61" mass="6840">MMRRLVVGVSLLLCMVLFPGWYAAAAIGPGAIVRDVEIRGNRRTPDSTIRFYLKTEIGKPY</sequence>
<evidence type="ECO:0000313" key="1">
    <source>
        <dbReference type="EMBL" id="MBM3225135.1"/>
    </source>
</evidence>
<evidence type="ECO:0008006" key="3">
    <source>
        <dbReference type="Google" id="ProtNLM"/>
    </source>
</evidence>
<name>A0A938B4Z5_UNCTE</name>
<dbReference type="Gene3D" id="3.10.20.310">
    <property type="entry name" value="membrane protein fhac"/>
    <property type="match status" value="1"/>
</dbReference>
<protein>
    <recommendedName>
        <fullName evidence="3">POTRA domain-containing protein</fullName>
    </recommendedName>
</protein>
<organism evidence="1 2">
    <name type="scientific">Tectimicrobiota bacterium</name>
    <dbReference type="NCBI Taxonomy" id="2528274"/>
    <lineage>
        <taxon>Bacteria</taxon>
        <taxon>Pseudomonadati</taxon>
        <taxon>Nitrospinota/Tectimicrobiota group</taxon>
        <taxon>Candidatus Tectimicrobiota</taxon>
    </lineage>
</organism>
<dbReference type="EMBL" id="VGLS01000492">
    <property type="protein sequence ID" value="MBM3225135.1"/>
    <property type="molecule type" value="Genomic_DNA"/>
</dbReference>
<reference evidence="1" key="1">
    <citation type="submission" date="2019-03" db="EMBL/GenBank/DDBJ databases">
        <title>Lake Tanganyika Metagenome-Assembled Genomes (MAGs).</title>
        <authorList>
            <person name="Tran P."/>
        </authorList>
    </citation>
    <scope>NUCLEOTIDE SEQUENCE</scope>
    <source>
        <strain evidence="1">K_DeepCast_65m_m2_066</strain>
    </source>
</reference>
<comment type="caution">
    <text evidence="1">The sequence shown here is derived from an EMBL/GenBank/DDBJ whole genome shotgun (WGS) entry which is preliminary data.</text>
</comment>
<feature type="non-terminal residue" evidence="1">
    <location>
        <position position="61"/>
    </location>
</feature>
<dbReference type="Proteomes" id="UP000712673">
    <property type="component" value="Unassembled WGS sequence"/>
</dbReference>